<proteinExistence type="predicted"/>
<feature type="compositionally biased region" description="Polar residues" evidence="1">
    <location>
        <begin position="73"/>
        <end position="85"/>
    </location>
</feature>
<comment type="caution">
    <text evidence="2">The sequence shown here is derived from an EMBL/GenBank/DDBJ whole genome shotgun (WGS) entry which is preliminary data.</text>
</comment>
<feature type="region of interest" description="Disordered" evidence="1">
    <location>
        <begin position="52"/>
        <end position="127"/>
    </location>
</feature>
<organism evidence="2 3">
    <name type="scientific">Rhododendron griersonianum</name>
    <dbReference type="NCBI Taxonomy" id="479676"/>
    <lineage>
        <taxon>Eukaryota</taxon>
        <taxon>Viridiplantae</taxon>
        <taxon>Streptophyta</taxon>
        <taxon>Embryophyta</taxon>
        <taxon>Tracheophyta</taxon>
        <taxon>Spermatophyta</taxon>
        <taxon>Magnoliopsida</taxon>
        <taxon>eudicotyledons</taxon>
        <taxon>Gunneridae</taxon>
        <taxon>Pentapetalae</taxon>
        <taxon>asterids</taxon>
        <taxon>Ericales</taxon>
        <taxon>Ericaceae</taxon>
        <taxon>Ericoideae</taxon>
        <taxon>Rhodoreae</taxon>
        <taxon>Rhododendron</taxon>
    </lineage>
</organism>
<evidence type="ECO:0000256" key="1">
    <source>
        <dbReference type="SAM" id="MobiDB-lite"/>
    </source>
</evidence>
<dbReference type="PANTHER" id="PTHR44083:SF2">
    <property type="entry name" value="TOPLESS-RELATED PROTEIN 3"/>
    <property type="match status" value="1"/>
</dbReference>
<accession>A0AAV6KUK5</accession>
<evidence type="ECO:0000313" key="2">
    <source>
        <dbReference type="EMBL" id="KAG5555929.1"/>
    </source>
</evidence>
<dbReference type="GO" id="GO:0006355">
    <property type="term" value="P:regulation of DNA-templated transcription"/>
    <property type="evidence" value="ECO:0007669"/>
    <property type="project" value="InterPro"/>
</dbReference>
<keyword evidence="3" id="KW-1185">Reference proteome</keyword>
<dbReference type="EMBL" id="JACTNZ010000003">
    <property type="protein sequence ID" value="KAG5555929.1"/>
    <property type="molecule type" value="Genomic_DNA"/>
</dbReference>
<protein>
    <submittedName>
        <fullName evidence="2">Uncharacterized protein</fullName>
    </submittedName>
</protein>
<evidence type="ECO:0000313" key="3">
    <source>
        <dbReference type="Proteomes" id="UP000823749"/>
    </source>
</evidence>
<gene>
    <name evidence="2" type="ORF">RHGRI_006543</name>
</gene>
<dbReference type="InterPro" id="IPR027728">
    <property type="entry name" value="Topless_fam"/>
</dbReference>
<name>A0AAV6KUK5_9ERIC</name>
<dbReference type="AlphaFoldDB" id="A0AAV6KUK5"/>
<feature type="compositionally biased region" description="Acidic residues" evidence="1">
    <location>
        <begin position="94"/>
        <end position="110"/>
    </location>
</feature>
<reference evidence="2" key="1">
    <citation type="submission" date="2020-08" db="EMBL/GenBank/DDBJ databases">
        <title>Plant Genome Project.</title>
        <authorList>
            <person name="Zhang R.-G."/>
        </authorList>
    </citation>
    <scope>NUCLEOTIDE SEQUENCE</scope>
    <source>
        <strain evidence="2">WSP0</strain>
        <tissue evidence="2">Leaf</tissue>
    </source>
</reference>
<dbReference type="PANTHER" id="PTHR44083">
    <property type="entry name" value="TOPLESS-RELATED PROTEIN 1-RELATED"/>
    <property type="match status" value="1"/>
</dbReference>
<dbReference type="Proteomes" id="UP000823749">
    <property type="component" value="Chromosome 3"/>
</dbReference>
<sequence length="127" mass="14077">MNVIDLSRTEPSTAICCRSQAVYPRVVAAHPQKPNQFAIGLTNGSVIVIEPPESEGKWGLSPSTVDNGMLNDRTASSSNTSNHTPDQNRRREDENVEVDEEEDVDEDEKDQEEKRKKKEKGKAPQSG</sequence>